<dbReference type="Proteomes" id="UP000598467">
    <property type="component" value="Unassembled WGS sequence"/>
</dbReference>
<evidence type="ECO:0000256" key="1">
    <source>
        <dbReference type="ARBA" id="ARBA00010638"/>
    </source>
</evidence>
<gene>
    <name evidence="6" type="ORF">HK439_13675</name>
</gene>
<dbReference type="NCBIfam" id="TIGR02727">
    <property type="entry name" value="MTHFS_bact"/>
    <property type="match status" value="1"/>
</dbReference>
<protein>
    <recommendedName>
        <fullName evidence="5">5-formyltetrahydrofolate cyclo-ligase</fullName>
        <ecNumber evidence="5">6.3.3.2</ecNumber>
    </recommendedName>
</protein>
<dbReference type="GO" id="GO:0035999">
    <property type="term" value="P:tetrahydrofolate interconversion"/>
    <property type="evidence" value="ECO:0007669"/>
    <property type="project" value="TreeGrafter"/>
</dbReference>
<evidence type="ECO:0000256" key="3">
    <source>
        <dbReference type="ARBA" id="ARBA00022840"/>
    </source>
</evidence>
<dbReference type="Pfam" id="PF01812">
    <property type="entry name" value="5-FTHF_cyc-lig"/>
    <property type="match status" value="1"/>
</dbReference>
<comment type="cofactor">
    <cofactor evidence="5">
        <name>Mg(2+)</name>
        <dbReference type="ChEBI" id="CHEBI:18420"/>
    </cofactor>
</comment>
<comment type="similarity">
    <text evidence="1 5">Belongs to the 5-formyltetrahydrofolate cyclo-ligase family.</text>
</comment>
<dbReference type="InterPro" id="IPR037171">
    <property type="entry name" value="NagB/RpiA_transferase-like"/>
</dbReference>
<feature type="binding site" evidence="4">
    <location>
        <begin position="12"/>
        <end position="16"/>
    </location>
    <ligand>
        <name>ATP</name>
        <dbReference type="ChEBI" id="CHEBI:30616"/>
    </ligand>
</feature>
<evidence type="ECO:0000313" key="7">
    <source>
        <dbReference type="Proteomes" id="UP000598467"/>
    </source>
</evidence>
<keyword evidence="2 4" id="KW-0547">Nucleotide-binding</keyword>
<keyword evidence="5" id="KW-0460">Magnesium</keyword>
<reference evidence="6" key="1">
    <citation type="submission" date="2020-05" db="EMBL/GenBank/DDBJ databases">
        <title>Identification of trans-AT polyketide cluster in two marine bacteria, producers of a novel glutaramide-containing polyketide sesbanimide D and analogs.</title>
        <authorList>
            <person name="Kacar D."/>
            <person name="Rodriguez P."/>
            <person name="Canedo L."/>
            <person name="Gonzalez E."/>
            <person name="Galan B."/>
            <person name="De La Calle F."/>
            <person name="Garcia J.L."/>
        </authorList>
    </citation>
    <scope>NUCLEOTIDE SEQUENCE</scope>
    <source>
        <strain evidence="6">PHM038</strain>
    </source>
</reference>
<feature type="binding site" evidence="4">
    <location>
        <position position="62"/>
    </location>
    <ligand>
        <name>substrate</name>
    </ligand>
</feature>
<keyword evidence="5" id="KW-0479">Metal-binding</keyword>
<dbReference type="SUPFAM" id="SSF100950">
    <property type="entry name" value="NagB/RpiA/CoA transferase-like"/>
    <property type="match status" value="1"/>
</dbReference>
<dbReference type="PANTHER" id="PTHR23407:SF1">
    <property type="entry name" value="5-FORMYLTETRAHYDROFOLATE CYCLO-LIGASE"/>
    <property type="match status" value="1"/>
</dbReference>
<evidence type="ECO:0000313" key="6">
    <source>
        <dbReference type="EMBL" id="MBD1547312.1"/>
    </source>
</evidence>
<evidence type="ECO:0000256" key="2">
    <source>
        <dbReference type="ARBA" id="ARBA00022741"/>
    </source>
</evidence>
<keyword evidence="6" id="KW-0436">Ligase</keyword>
<keyword evidence="3 4" id="KW-0067">ATP-binding</keyword>
<evidence type="ECO:0000256" key="4">
    <source>
        <dbReference type="PIRSR" id="PIRSR006806-1"/>
    </source>
</evidence>
<dbReference type="PANTHER" id="PTHR23407">
    <property type="entry name" value="ATPASE INHIBITOR/5-FORMYLTETRAHYDROFOLATE CYCLO-LIGASE"/>
    <property type="match status" value="1"/>
</dbReference>
<proteinExistence type="inferred from homology"/>
<dbReference type="Gene3D" id="3.40.50.10420">
    <property type="entry name" value="NagB/RpiA/CoA transferase-like"/>
    <property type="match status" value="1"/>
</dbReference>
<accession>A0A926S7B1</accession>
<dbReference type="GO" id="GO:0009396">
    <property type="term" value="P:folic acid-containing compound biosynthetic process"/>
    <property type="evidence" value="ECO:0007669"/>
    <property type="project" value="TreeGrafter"/>
</dbReference>
<dbReference type="InterPro" id="IPR024185">
    <property type="entry name" value="FTHF_cligase-like_sf"/>
</dbReference>
<dbReference type="RefSeq" id="WP_190292069.1">
    <property type="nucleotide sequence ID" value="NZ_JABFCZ010000014.1"/>
</dbReference>
<evidence type="ECO:0000256" key="5">
    <source>
        <dbReference type="RuleBase" id="RU361279"/>
    </source>
</evidence>
<dbReference type="InterPro" id="IPR002698">
    <property type="entry name" value="FTHF_cligase"/>
</dbReference>
<comment type="caution">
    <text evidence="6">The sequence shown here is derived from an EMBL/GenBank/DDBJ whole genome shotgun (WGS) entry which is preliminary data.</text>
</comment>
<dbReference type="AlphaFoldDB" id="A0A926S7B1"/>
<name>A0A926S7B1_9HYPH</name>
<organism evidence="6 7">
    <name type="scientific">Roseibium aggregatum</name>
    <dbReference type="NCBI Taxonomy" id="187304"/>
    <lineage>
        <taxon>Bacteria</taxon>
        <taxon>Pseudomonadati</taxon>
        <taxon>Pseudomonadota</taxon>
        <taxon>Alphaproteobacteria</taxon>
        <taxon>Hyphomicrobiales</taxon>
        <taxon>Stappiaceae</taxon>
        <taxon>Roseibium</taxon>
    </lineage>
</organism>
<feature type="binding site" evidence="4">
    <location>
        <begin position="135"/>
        <end position="143"/>
    </location>
    <ligand>
        <name>ATP</name>
        <dbReference type="ChEBI" id="CHEBI:30616"/>
    </ligand>
</feature>
<sequence>MTQTDTSLAAAKDVLRRQALARRAAMEPVRRIELSLALVDALESLPIPEGAVVSGFWPIRDEIDPRPLLDRLRARGHRLCLPVVTKPHLIFRELTWETVLVPAGFGTTVPDAASPELRPDVLLMPLAAFDKAGNRIGYGKGHYDTAIAALEKNGPVTCIGLAFQTQEVDHVPAEPHDKPLDGILTENGYRPFSCPRS</sequence>
<dbReference type="GO" id="GO:0030272">
    <property type="term" value="F:5-formyltetrahydrofolate cyclo-ligase activity"/>
    <property type="evidence" value="ECO:0007669"/>
    <property type="project" value="UniProtKB-EC"/>
</dbReference>
<comment type="catalytic activity">
    <reaction evidence="5">
        <text>(6S)-5-formyl-5,6,7,8-tetrahydrofolate + ATP = (6R)-5,10-methenyltetrahydrofolate + ADP + phosphate</text>
        <dbReference type="Rhea" id="RHEA:10488"/>
        <dbReference type="ChEBI" id="CHEBI:30616"/>
        <dbReference type="ChEBI" id="CHEBI:43474"/>
        <dbReference type="ChEBI" id="CHEBI:57455"/>
        <dbReference type="ChEBI" id="CHEBI:57457"/>
        <dbReference type="ChEBI" id="CHEBI:456216"/>
        <dbReference type="EC" id="6.3.3.2"/>
    </reaction>
</comment>
<dbReference type="PIRSF" id="PIRSF006806">
    <property type="entry name" value="FTHF_cligase"/>
    <property type="match status" value="1"/>
</dbReference>
<dbReference type="EC" id="6.3.3.2" evidence="5"/>
<dbReference type="GO" id="GO:0005524">
    <property type="term" value="F:ATP binding"/>
    <property type="evidence" value="ECO:0007669"/>
    <property type="project" value="UniProtKB-KW"/>
</dbReference>
<dbReference type="EMBL" id="JABFCZ010000014">
    <property type="protein sequence ID" value="MBD1547312.1"/>
    <property type="molecule type" value="Genomic_DNA"/>
</dbReference>
<dbReference type="GO" id="GO:0046872">
    <property type="term" value="F:metal ion binding"/>
    <property type="evidence" value="ECO:0007669"/>
    <property type="project" value="UniProtKB-KW"/>
</dbReference>